<name>A0A1X2IJ12_9FUNG</name>
<dbReference type="Proteomes" id="UP000193560">
    <property type="component" value="Unassembled WGS sequence"/>
</dbReference>
<proteinExistence type="predicted"/>
<dbReference type="AlphaFoldDB" id="A0A1X2IJ12"/>
<protein>
    <recommendedName>
        <fullName evidence="1">Defective in cullin neddylation protein</fullName>
    </recommendedName>
</protein>
<evidence type="ECO:0000256" key="1">
    <source>
        <dbReference type="RuleBase" id="RU410713"/>
    </source>
</evidence>
<dbReference type="STRING" id="90262.A0A1X2IJ12"/>
<dbReference type="InterPro" id="IPR014764">
    <property type="entry name" value="DCN-prot"/>
</dbReference>
<dbReference type="GO" id="GO:0000151">
    <property type="term" value="C:ubiquitin ligase complex"/>
    <property type="evidence" value="ECO:0007669"/>
    <property type="project" value="TreeGrafter"/>
</dbReference>
<dbReference type="GO" id="GO:0045116">
    <property type="term" value="P:protein neddylation"/>
    <property type="evidence" value="ECO:0007669"/>
    <property type="project" value="TreeGrafter"/>
</dbReference>
<reference evidence="4 5" key="1">
    <citation type="submission" date="2016-07" db="EMBL/GenBank/DDBJ databases">
        <title>Pervasive Adenine N6-methylation of Active Genes in Fungi.</title>
        <authorList>
            <consortium name="DOE Joint Genome Institute"/>
            <person name="Mondo S.J."/>
            <person name="Dannebaum R.O."/>
            <person name="Kuo R.C."/>
            <person name="Labutti K."/>
            <person name="Haridas S."/>
            <person name="Kuo A."/>
            <person name="Salamov A."/>
            <person name="Ahrendt S.R."/>
            <person name="Lipzen A."/>
            <person name="Sullivan W."/>
            <person name="Andreopoulos W.B."/>
            <person name="Clum A."/>
            <person name="Lindquist E."/>
            <person name="Daum C."/>
            <person name="Ramamoorthy G.K."/>
            <person name="Gryganskyi A."/>
            <person name="Culley D."/>
            <person name="Magnuson J.K."/>
            <person name="James T.Y."/>
            <person name="O'Malley M.A."/>
            <person name="Stajich J.E."/>
            <person name="Spatafora J.W."/>
            <person name="Visel A."/>
            <person name="Grigoriev I.V."/>
        </authorList>
    </citation>
    <scope>NUCLEOTIDE SEQUENCE [LARGE SCALE GENOMIC DNA]</scope>
    <source>
        <strain evidence="4 5">NRRL 1336</strain>
    </source>
</reference>
<comment type="caution">
    <text evidence="4">The sequence shown here is derived from an EMBL/GenBank/DDBJ whole genome shotgun (WGS) entry which is preliminary data.</text>
</comment>
<dbReference type="Pfam" id="PF03556">
    <property type="entry name" value="Cullin_binding"/>
    <property type="match status" value="1"/>
</dbReference>
<evidence type="ECO:0000313" key="5">
    <source>
        <dbReference type="Proteomes" id="UP000193560"/>
    </source>
</evidence>
<dbReference type="Gene3D" id="1.10.238.200">
    <property type="entry name" value="Cullin, PONY binding domain"/>
    <property type="match status" value="1"/>
</dbReference>
<evidence type="ECO:0000313" key="4">
    <source>
        <dbReference type="EMBL" id="ORZ17303.1"/>
    </source>
</evidence>
<dbReference type="SUPFAM" id="SSF47473">
    <property type="entry name" value="EF-hand"/>
    <property type="match status" value="1"/>
</dbReference>
<dbReference type="InterPro" id="IPR042460">
    <property type="entry name" value="DCN1-like_PONY"/>
</dbReference>
<feature type="region of interest" description="Disordered" evidence="2">
    <location>
        <begin position="23"/>
        <end position="88"/>
    </location>
</feature>
<evidence type="ECO:0000256" key="2">
    <source>
        <dbReference type="SAM" id="MobiDB-lite"/>
    </source>
</evidence>
<feature type="compositionally biased region" description="Low complexity" evidence="2">
    <location>
        <begin position="23"/>
        <end position="34"/>
    </location>
</feature>
<comment type="function">
    <text evidence="1">Neddylation of cullins play an essential role in the regulation of SCF-type complexes activity.</text>
</comment>
<dbReference type="InterPro" id="IPR005176">
    <property type="entry name" value="PONY_dom"/>
</dbReference>
<dbReference type="GO" id="GO:0097602">
    <property type="term" value="F:cullin family protein binding"/>
    <property type="evidence" value="ECO:0007669"/>
    <property type="project" value="TreeGrafter"/>
</dbReference>
<dbReference type="OrthoDB" id="27198at2759"/>
<dbReference type="GO" id="GO:0031624">
    <property type="term" value="F:ubiquitin conjugating enzyme binding"/>
    <property type="evidence" value="ECO:0007669"/>
    <property type="project" value="TreeGrafter"/>
</dbReference>
<keyword evidence="5" id="KW-1185">Reference proteome</keyword>
<dbReference type="InterPro" id="IPR011992">
    <property type="entry name" value="EF-hand-dom_pair"/>
</dbReference>
<feature type="compositionally biased region" description="Low complexity" evidence="2">
    <location>
        <begin position="58"/>
        <end position="70"/>
    </location>
</feature>
<sequence>MSLKRPLTYYYYNTDYQLMGTKQSTLSPSQQQLQKRTKRSTSHLGHGSTNTGFEQSVPHNTNRRSTTTTTKQHKKPQQQSYYTQEPKQMVQHAPQTSLMFNEQQCLQWFQYYADPDTPMSISPEGMQRFLEDLGISVEDKMAIVIAWKLNASTMGYITQDEWMNGMRQLSFTNGLFLFKSVDNNEGLAKRRGEFEASLEDLANFKSLYRYTFDYGKTKDQKCMDVEVACALWSILLGGAFGNMVQQFTQFLQETHPVRVINRDQWNSFYEFITTVSEDLSDHDEMAACKLLEENGENG</sequence>
<dbReference type="PROSITE" id="PS51229">
    <property type="entry name" value="DCUN1"/>
    <property type="match status" value="1"/>
</dbReference>
<feature type="domain" description="DCUN1" evidence="3">
    <location>
        <begin position="100"/>
        <end position="298"/>
    </location>
</feature>
<organism evidence="4 5">
    <name type="scientific">Absidia repens</name>
    <dbReference type="NCBI Taxonomy" id="90262"/>
    <lineage>
        <taxon>Eukaryota</taxon>
        <taxon>Fungi</taxon>
        <taxon>Fungi incertae sedis</taxon>
        <taxon>Mucoromycota</taxon>
        <taxon>Mucoromycotina</taxon>
        <taxon>Mucoromycetes</taxon>
        <taxon>Mucorales</taxon>
        <taxon>Cunninghamellaceae</taxon>
        <taxon>Absidia</taxon>
    </lineage>
</organism>
<dbReference type="EMBL" id="MCGE01000010">
    <property type="protein sequence ID" value="ORZ17303.1"/>
    <property type="molecule type" value="Genomic_DNA"/>
</dbReference>
<dbReference type="PANTHER" id="PTHR12281:SF12">
    <property type="entry name" value="DEFECTIVE IN CULLIN NEDDYLATION PROTEIN"/>
    <property type="match status" value="1"/>
</dbReference>
<dbReference type="GO" id="GO:0032182">
    <property type="term" value="F:ubiquitin-like protein binding"/>
    <property type="evidence" value="ECO:0007669"/>
    <property type="project" value="TreeGrafter"/>
</dbReference>
<dbReference type="Gene3D" id="1.10.238.10">
    <property type="entry name" value="EF-hand"/>
    <property type="match status" value="1"/>
</dbReference>
<dbReference type="PANTHER" id="PTHR12281">
    <property type="entry name" value="RP42 RELATED"/>
    <property type="match status" value="1"/>
</dbReference>
<evidence type="ECO:0000259" key="3">
    <source>
        <dbReference type="PROSITE" id="PS51229"/>
    </source>
</evidence>
<gene>
    <name evidence="4" type="ORF">BCR42DRAFT_29945</name>
</gene>
<accession>A0A1X2IJ12</accession>